<dbReference type="PANTHER" id="PTHR30404:SF0">
    <property type="entry name" value="N-ACETYLMURAMOYL-L-ALANINE AMIDASE AMIC"/>
    <property type="match status" value="1"/>
</dbReference>
<keyword evidence="2" id="KW-1133">Transmembrane helix</keyword>
<proteinExistence type="predicted"/>
<sequence>MKVIYIRKEYLYIILAIFIGLIISKFVISSLVIPTYLPIGNKIIGIDPGHGGIDSGASGKSGVSESEINLAIGLKLKRIIEQSGGIVVITRNDNSGLYTEESKTIKEKKNEDLRNRKKIIDKNNCDIFLTIHLNSFPQSKYYGAQTFYKEGCEKSKKLAYIVQDELRKVLDENNKRIPQSKENIYLLREVEVPSILIECGFLSNPDEEKLLQNDKYQEKIAWAIYSGIIRYFNEIENLNVDQ</sequence>
<dbReference type="InterPro" id="IPR050695">
    <property type="entry name" value="N-acetylmuramoyl_amidase_3"/>
</dbReference>
<dbReference type="Proteomes" id="UP000462760">
    <property type="component" value="Unassembled WGS sequence"/>
</dbReference>
<dbReference type="RefSeq" id="WP_154481824.1">
    <property type="nucleotide sequence ID" value="NZ_VULR01000001.1"/>
</dbReference>
<accession>A0A844FED6</accession>
<dbReference type="GO" id="GO:0030288">
    <property type="term" value="C:outer membrane-bounded periplasmic space"/>
    <property type="evidence" value="ECO:0007669"/>
    <property type="project" value="TreeGrafter"/>
</dbReference>
<dbReference type="OrthoDB" id="9806267at2"/>
<name>A0A844FED6_9FIRM</name>
<gene>
    <name evidence="4" type="primary">cwlD</name>
    <name evidence="4" type="ORF">FYJ27_01130</name>
</gene>
<dbReference type="GO" id="GO:0008745">
    <property type="term" value="F:N-acetylmuramoyl-L-alanine amidase activity"/>
    <property type="evidence" value="ECO:0007669"/>
    <property type="project" value="UniProtKB-EC"/>
</dbReference>
<dbReference type="Pfam" id="PF01520">
    <property type="entry name" value="Amidase_3"/>
    <property type="match status" value="1"/>
</dbReference>
<protein>
    <submittedName>
        <fullName evidence="4">N-acetylmuramoyl-L-alanine amidase CwlD</fullName>
        <ecNumber evidence="4">3.5.1.28</ecNumber>
    </submittedName>
</protein>
<keyword evidence="2" id="KW-0812">Transmembrane</keyword>
<feature type="transmembrane region" description="Helical" evidence="2">
    <location>
        <begin position="12"/>
        <end position="37"/>
    </location>
</feature>
<evidence type="ECO:0000259" key="3">
    <source>
        <dbReference type="SMART" id="SM00646"/>
    </source>
</evidence>
<dbReference type="NCBIfam" id="TIGR02883">
    <property type="entry name" value="spore_cwlD"/>
    <property type="match status" value="1"/>
</dbReference>
<evidence type="ECO:0000256" key="1">
    <source>
        <dbReference type="ARBA" id="ARBA00022801"/>
    </source>
</evidence>
<feature type="domain" description="MurNAc-LAA" evidence="3">
    <location>
        <begin position="117"/>
        <end position="229"/>
    </location>
</feature>
<dbReference type="InterPro" id="IPR002508">
    <property type="entry name" value="MurNAc-LAA_cat"/>
</dbReference>
<dbReference type="SMART" id="SM00646">
    <property type="entry name" value="Ami_3"/>
    <property type="match status" value="1"/>
</dbReference>
<dbReference type="CDD" id="cd02696">
    <property type="entry name" value="MurNAc-LAA"/>
    <property type="match status" value="1"/>
</dbReference>
<dbReference type="GO" id="GO:0009253">
    <property type="term" value="P:peptidoglycan catabolic process"/>
    <property type="evidence" value="ECO:0007669"/>
    <property type="project" value="InterPro"/>
</dbReference>
<dbReference type="AlphaFoldDB" id="A0A844FED6"/>
<comment type="caution">
    <text evidence="4">The sequence shown here is derived from an EMBL/GenBank/DDBJ whole genome shotgun (WGS) entry which is preliminary data.</text>
</comment>
<dbReference type="Gene3D" id="3.40.630.40">
    <property type="entry name" value="Zn-dependent exopeptidases"/>
    <property type="match status" value="1"/>
</dbReference>
<dbReference type="InterPro" id="IPR014234">
    <property type="entry name" value="Spore_CwlD"/>
</dbReference>
<keyword evidence="1 4" id="KW-0378">Hydrolase</keyword>
<reference evidence="4 5" key="1">
    <citation type="submission" date="2019-08" db="EMBL/GenBank/DDBJ databases">
        <title>In-depth cultivation of the pig gut microbiome towards novel bacterial diversity and tailored functional studies.</title>
        <authorList>
            <person name="Wylensek D."/>
            <person name="Hitch T.C.A."/>
            <person name="Clavel T."/>
        </authorList>
    </citation>
    <scope>NUCLEOTIDE SEQUENCE [LARGE SCALE GENOMIC DNA]</scope>
    <source>
        <strain evidence="4 5">Med78-601-WT-4W-RMD-3</strain>
    </source>
</reference>
<keyword evidence="2" id="KW-0472">Membrane</keyword>
<organism evidence="4 5">
    <name type="scientific">Anaerosalibacter bizertensis</name>
    <dbReference type="NCBI Taxonomy" id="932217"/>
    <lineage>
        <taxon>Bacteria</taxon>
        <taxon>Bacillati</taxon>
        <taxon>Bacillota</taxon>
        <taxon>Tissierellia</taxon>
        <taxon>Tissierellales</taxon>
        <taxon>Sporanaerobacteraceae</taxon>
        <taxon>Anaerosalibacter</taxon>
    </lineage>
</organism>
<dbReference type="EMBL" id="VULR01000001">
    <property type="protein sequence ID" value="MSS42341.1"/>
    <property type="molecule type" value="Genomic_DNA"/>
</dbReference>
<evidence type="ECO:0000313" key="5">
    <source>
        <dbReference type="Proteomes" id="UP000462760"/>
    </source>
</evidence>
<dbReference type="EC" id="3.5.1.28" evidence="4"/>
<evidence type="ECO:0000313" key="4">
    <source>
        <dbReference type="EMBL" id="MSS42341.1"/>
    </source>
</evidence>
<dbReference type="SUPFAM" id="SSF53187">
    <property type="entry name" value="Zn-dependent exopeptidases"/>
    <property type="match status" value="1"/>
</dbReference>
<evidence type="ECO:0000256" key="2">
    <source>
        <dbReference type="SAM" id="Phobius"/>
    </source>
</evidence>
<dbReference type="PANTHER" id="PTHR30404">
    <property type="entry name" value="N-ACETYLMURAMOYL-L-ALANINE AMIDASE"/>
    <property type="match status" value="1"/>
</dbReference>